<proteinExistence type="predicted"/>
<dbReference type="AlphaFoldDB" id="A0A7Y0LAX1"/>
<evidence type="ECO:0000259" key="1">
    <source>
        <dbReference type="SMART" id="SM00849"/>
    </source>
</evidence>
<dbReference type="PANTHER" id="PTHR42951">
    <property type="entry name" value="METALLO-BETA-LACTAMASE DOMAIN-CONTAINING"/>
    <property type="match status" value="1"/>
</dbReference>
<dbReference type="InterPro" id="IPR050855">
    <property type="entry name" value="NDM-1-like"/>
</dbReference>
<accession>A0A7Y0LAX1</accession>
<organism evidence="2 3">
    <name type="scientific">Thalassotalea algicola</name>
    <dbReference type="NCBI Taxonomy" id="2716224"/>
    <lineage>
        <taxon>Bacteria</taxon>
        <taxon>Pseudomonadati</taxon>
        <taxon>Pseudomonadota</taxon>
        <taxon>Gammaproteobacteria</taxon>
        <taxon>Alteromonadales</taxon>
        <taxon>Colwelliaceae</taxon>
        <taxon>Thalassotalea</taxon>
    </lineage>
</organism>
<keyword evidence="3" id="KW-1185">Reference proteome</keyword>
<protein>
    <submittedName>
        <fullName evidence="2">MBL fold metallo-hydrolase</fullName>
    </submittedName>
</protein>
<keyword evidence="2" id="KW-0378">Hydrolase</keyword>
<dbReference type="InterPro" id="IPR036866">
    <property type="entry name" value="RibonucZ/Hydroxyglut_hydro"/>
</dbReference>
<dbReference type="GO" id="GO:0016787">
    <property type="term" value="F:hydrolase activity"/>
    <property type="evidence" value="ECO:0007669"/>
    <property type="project" value="UniProtKB-KW"/>
</dbReference>
<dbReference type="EMBL" id="JABBXH010000002">
    <property type="protein sequence ID" value="NMP31183.1"/>
    <property type="molecule type" value="Genomic_DNA"/>
</dbReference>
<name>A0A7Y0LAX1_9GAMM</name>
<dbReference type="RefSeq" id="WP_169074515.1">
    <property type="nucleotide sequence ID" value="NZ_JABBXH010000002.1"/>
</dbReference>
<dbReference type="Pfam" id="PF00753">
    <property type="entry name" value="Lactamase_B"/>
    <property type="match status" value="1"/>
</dbReference>
<comment type="caution">
    <text evidence="2">The sequence shown here is derived from an EMBL/GenBank/DDBJ whole genome shotgun (WGS) entry which is preliminary data.</text>
</comment>
<dbReference type="SMART" id="SM00849">
    <property type="entry name" value="Lactamase_B"/>
    <property type="match status" value="1"/>
</dbReference>
<evidence type="ECO:0000313" key="2">
    <source>
        <dbReference type="EMBL" id="NMP31183.1"/>
    </source>
</evidence>
<dbReference type="Gene3D" id="3.60.15.10">
    <property type="entry name" value="Ribonuclease Z/Hydroxyacylglutathione hydrolase-like"/>
    <property type="match status" value="1"/>
</dbReference>
<feature type="domain" description="Metallo-beta-lactamase" evidence="1">
    <location>
        <begin position="22"/>
        <end position="221"/>
    </location>
</feature>
<dbReference type="SUPFAM" id="SSF56281">
    <property type="entry name" value="Metallo-hydrolase/oxidoreductase"/>
    <property type="match status" value="1"/>
</dbReference>
<dbReference type="InterPro" id="IPR001279">
    <property type="entry name" value="Metallo-B-lactamas"/>
</dbReference>
<evidence type="ECO:0000313" key="3">
    <source>
        <dbReference type="Proteomes" id="UP000568664"/>
    </source>
</evidence>
<dbReference type="Proteomes" id="UP000568664">
    <property type="component" value="Unassembled WGS sequence"/>
</dbReference>
<reference evidence="2 3" key="1">
    <citation type="submission" date="2020-04" db="EMBL/GenBank/DDBJ databases">
        <title>Thalassotalea sp. M1531, isolated from the surface of marine red alga.</title>
        <authorList>
            <person name="Pang L."/>
            <person name="Lu D.-C."/>
        </authorList>
    </citation>
    <scope>NUCLEOTIDE SEQUENCE [LARGE SCALE GENOMIC DNA]</scope>
    <source>
        <strain evidence="2 3">M1531</strain>
    </source>
</reference>
<gene>
    <name evidence="2" type="ORF">HII17_06365</name>
</gene>
<sequence>MSAEHIKQLSPDTQLIELSGYIQSIYLVRQGERLLLLDGCCRADVKLISHYIQADLKLPLSALKLVVVTHMHPDHAGAAHKLRKLTGCKVASANVTGHWYSGIDGKLMHLTDIALANWVGQRKGKKKTNLWYNPKLSPDIKLNDGELLPNFEDWQVLFTQGHTDRDISLLHTPSHKVYVADLMVTVRGRYIPPFPLFYPNRYQESLSRIKELAPNSVILAHGGEVHPDESDYQHIFDLAPKIPLTHWRSVKIKLKKVIFGR</sequence>